<gene>
    <name evidence="1" type="ORF">EPI10_002319</name>
</gene>
<dbReference type="Proteomes" id="UP000325315">
    <property type="component" value="Unassembled WGS sequence"/>
</dbReference>
<evidence type="ECO:0000313" key="1">
    <source>
        <dbReference type="EMBL" id="KAA3467294.1"/>
    </source>
</evidence>
<keyword evidence="2" id="KW-1185">Reference proteome</keyword>
<dbReference type="AlphaFoldDB" id="A0A5B6VE19"/>
<evidence type="ECO:0000313" key="2">
    <source>
        <dbReference type="Proteomes" id="UP000325315"/>
    </source>
</evidence>
<dbReference type="EMBL" id="SMMG02000007">
    <property type="protein sequence ID" value="KAA3467294.1"/>
    <property type="molecule type" value="Genomic_DNA"/>
</dbReference>
<accession>A0A5B6VE19</accession>
<name>A0A5B6VE19_9ROSI</name>
<sequence>MWRNNGIEEATWKSEDSIHQQYLHLFESSFGFFYIAFTAKLHQTASQPGRVNPHGPMGQKLEFFLRAVITVQIECRPTVRPVWSKLDYETAI</sequence>
<comment type="caution">
    <text evidence="1">The sequence shown here is derived from an EMBL/GenBank/DDBJ whole genome shotgun (WGS) entry which is preliminary data.</text>
</comment>
<proteinExistence type="predicted"/>
<protein>
    <submittedName>
        <fullName evidence="1">Uncharacterized protein</fullName>
    </submittedName>
</protein>
<organism evidence="1 2">
    <name type="scientific">Gossypium australe</name>
    <dbReference type="NCBI Taxonomy" id="47621"/>
    <lineage>
        <taxon>Eukaryota</taxon>
        <taxon>Viridiplantae</taxon>
        <taxon>Streptophyta</taxon>
        <taxon>Embryophyta</taxon>
        <taxon>Tracheophyta</taxon>
        <taxon>Spermatophyta</taxon>
        <taxon>Magnoliopsida</taxon>
        <taxon>eudicotyledons</taxon>
        <taxon>Gunneridae</taxon>
        <taxon>Pentapetalae</taxon>
        <taxon>rosids</taxon>
        <taxon>malvids</taxon>
        <taxon>Malvales</taxon>
        <taxon>Malvaceae</taxon>
        <taxon>Malvoideae</taxon>
        <taxon>Gossypium</taxon>
    </lineage>
</organism>
<reference evidence="2" key="1">
    <citation type="journal article" date="2019" name="Plant Biotechnol. J.">
        <title>Genome sequencing of the Australian wild diploid species Gossypium australe highlights disease resistance and delayed gland morphogenesis.</title>
        <authorList>
            <person name="Cai Y."/>
            <person name="Cai X."/>
            <person name="Wang Q."/>
            <person name="Wang P."/>
            <person name="Zhang Y."/>
            <person name="Cai C."/>
            <person name="Xu Y."/>
            <person name="Wang K."/>
            <person name="Zhou Z."/>
            <person name="Wang C."/>
            <person name="Geng S."/>
            <person name="Li B."/>
            <person name="Dong Q."/>
            <person name="Hou Y."/>
            <person name="Wang H."/>
            <person name="Ai P."/>
            <person name="Liu Z."/>
            <person name="Yi F."/>
            <person name="Sun M."/>
            <person name="An G."/>
            <person name="Cheng J."/>
            <person name="Zhang Y."/>
            <person name="Shi Q."/>
            <person name="Xie Y."/>
            <person name="Shi X."/>
            <person name="Chang Y."/>
            <person name="Huang F."/>
            <person name="Chen Y."/>
            <person name="Hong S."/>
            <person name="Mi L."/>
            <person name="Sun Q."/>
            <person name="Zhang L."/>
            <person name="Zhou B."/>
            <person name="Peng R."/>
            <person name="Zhang X."/>
            <person name="Liu F."/>
        </authorList>
    </citation>
    <scope>NUCLEOTIDE SEQUENCE [LARGE SCALE GENOMIC DNA]</scope>
    <source>
        <strain evidence="2">cv. PA1801</strain>
    </source>
</reference>